<dbReference type="RefSeq" id="WP_130508916.1">
    <property type="nucleotide sequence ID" value="NZ_SHKY01000001.1"/>
</dbReference>
<sequence length="127" mass="13866">MKFPEFISKVAEHTALPRDEADAITRATLRTLGERITGGEARDLAAQLPHELQDSLASAPEEAEQFDLDEFIRRVAERAQVAPDDARSGVSAVFQTVEEAVSFGEFDDVMAQLPDEFGALAKPVILP</sequence>
<dbReference type="Pfam" id="PF10025">
    <property type="entry name" value="DUF2267"/>
    <property type="match status" value="1"/>
</dbReference>
<dbReference type="InterPro" id="IPR038282">
    <property type="entry name" value="DUF2267_sf"/>
</dbReference>
<dbReference type="Proteomes" id="UP000292564">
    <property type="component" value="Unassembled WGS sequence"/>
</dbReference>
<dbReference type="OrthoDB" id="952780at2"/>
<evidence type="ECO:0000313" key="2">
    <source>
        <dbReference type="Proteomes" id="UP000292564"/>
    </source>
</evidence>
<keyword evidence="2" id="KW-1185">Reference proteome</keyword>
<organism evidence="1 2">
    <name type="scientific">Krasilnikovia cinnamomea</name>
    <dbReference type="NCBI Taxonomy" id="349313"/>
    <lineage>
        <taxon>Bacteria</taxon>
        <taxon>Bacillati</taxon>
        <taxon>Actinomycetota</taxon>
        <taxon>Actinomycetes</taxon>
        <taxon>Micromonosporales</taxon>
        <taxon>Micromonosporaceae</taxon>
        <taxon>Krasilnikovia</taxon>
    </lineage>
</organism>
<protein>
    <submittedName>
        <fullName evidence="1">Uncharacterized protein (DUF2267 family)</fullName>
    </submittedName>
</protein>
<dbReference type="InterPro" id="IPR018727">
    <property type="entry name" value="DUF2267"/>
</dbReference>
<dbReference type="EMBL" id="SHKY01000001">
    <property type="protein sequence ID" value="RZU49913.1"/>
    <property type="molecule type" value="Genomic_DNA"/>
</dbReference>
<dbReference type="AlphaFoldDB" id="A0A4Q7ZI53"/>
<gene>
    <name evidence="1" type="ORF">EV385_1670</name>
</gene>
<accession>A0A4Q7ZI53</accession>
<comment type="caution">
    <text evidence="1">The sequence shown here is derived from an EMBL/GenBank/DDBJ whole genome shotgun (WGS) entry which is preliminary data.</text>
</comment>
<evidence type="ECO:0000313" key="1">
    <source>
        <dbReference type="EMBL" id="RZU49913.1"/>
    </source>
</evidence>
<name>A0A4Q7ZI53_9ACTN</name>
<dbReference type="Gene3D" id="1.10.490.110">
    <property type="entry name" value="Uncharacterized conserved protein DUF2267"/>
    <property type="match status" value="1"/>
</dbReference>
<proteinExistence type="predicted"/>
<reference evidence="1 2" key="1">
    <citation type="submission" date="2019-02" db="EMBL/GenBank/DDBJ databases">
        <title>Sequencing the genomes of 1000 actinobacteria strains.</title>
        <authorList>
            <person name="Klenk H.-P."/>
        </authorList>
    </citation>
    <scope>NUCLEOTIDE SEQUENCE [LARGE SCALE GENOMIC DNA]</scope>
    <source>
        <strain evidence="1 2">DSM 45162</strain>
    </source>
</reference>